<protein>
    <submittedName>
        <fullName evidence="1">Uncharacterized protein</fullName>
    </submittedName>
</protein>
<name>A0A164N611_9CRUS</name>
<evidence type="ECO:0000313" key="1">
    <source>
        <dbReference type="EMBL" id="KZS05676.1"/>
    </source>
</evidence>
<proteinExistence type="predicted"/>
<reference evidence="1 2" key="1">
    <citation type="submission" date="2016-03" db="EMBL/GenBank/DDBJ databases">
        <title>EvidentialGene: Evidence-directed Construction of Genes on Genomes.</title>
        <authorList>
            <person name="Gilbert D.G."/>
            <person name="Choi J.-H."/>
            <person name="Mockaitis K."/>
            <person name="Colbourne J."/>
            <person name="Pfrender M."/>
        </authorList>
    </citation>
    <scope>NUCLEOTIDE SEQUENCE [LARGE SCALE GENOMIC DNA]</scope>
    <source>
        <strain evidence="1 2">Xinb3</strain>
        <tissue evidence="1">Complete organism</tissue>
    </source>
</reference>
<comment type="caution">
    <text evidence="1">The sequence shown here is derived from an EMBL/GenBank/DDBJ whole genome shotgun (WGS) entry which is preliminary data.</text>
</comment>
<sequence length="131" mass="14896">MLPSYYGMALDLKLKNGEPLNFDDLSALARELGKSIQQYSYKCERKNIRYVASKIVAEYPAIVGKDEDDKADLEHLICQKLFGYIDRKRREIGMKKSVSGGRPMIPKHEKIDDGPARRKIVGTEAEFVIFG</sequence>
<evidence type="ECO:0000313" key="2">
    <source>
        <dbReference type="Proteomes" id="UP000076858"/>
    </source>
</evidence>
<organism evidence="1 2">
    <name type="scientific">Daphnia magna</name>
    <dbReference type="NCBI Taxonomy" id="35525"/>
    <lineage>
        <taxon>Eukaryota</taxon>
        <taxon>Metazoa</taxon>
        <taxon>Ecdysozoa</taxon>
        <taxon>Arthropoda</taxon>
        <taxon>Crustacea</taxon>
        <taxon>Branchiopoda</taxon>
        <taxon>Diplostraca</taxon>
        <taxon>Cladocera</taxon>
        <taxon>Anomopoda</taxon>
        <taxon>Daphniidae</taxon>
        <taxon>Daphnia</taxon>
    </lineage>
</organism>
<keyword evidence="2" id="KW-1185">Reference proteome</keyword>
<dbReference type="AlphaFoldDB" id="A0A164N611"/>
<accession>A0A164N611</accession>
<dbReference type="EMBL" id="LRGB01002871">
    <property type="protein sequence ID" value="KZS05676.1"/>
    <property type="molecule type" value="Genomic_DNA"/>
</dbReference>
<gene>
    <name evidence="1" type="ORF">APZ42_031069</name>
</gene>
<dbReference type="Proteomes" id="UP000076858">
    <property type="component" value="Unassembled WGS sequence"/>
</dbReference>